<reference evidence="1 2" key="1">
    <citation type="journal article" date="2018" name="PLoS Genet.">
        <title>Population sequencing reveals clonal diversity and ancestral inbreeding in the grapevine cultivar Chardonnay.</title>
        <authorList>
            <person name="Roach M.J."/>
            <person name="Johnson D.L."/>
            <person name="Bohlmann J."/>
            <person name="van Vuuren H.J."/>
            <person name="Jones S.J."/>
            <person name="Pretorius I.S."/>
            <person name="Schmidt S.A."/>
            <person name="Borneman A.R."/>
        </authorList>
    </citation>
    <scope>NUCLEOTIDE SEQUENCE [LARGE SCALE GENOMIC DNA]</scope>
    <source>
        <strain evidence="2">cv. Chardonnay</strain>
        <tissue evidence="1">Leaf</tissue>
    </source>
</reference>
<evidence type="ECO:0000313" key="1">
    <source>
        <dbReference type="EMBL" id="RVW57182.1"/>
    </source>
</evidence>
<proteinExistence type="predicted"/>
<protein>
    <submittedName>
        <fullName evidence="1">Uncharacterized protein</fullName>
    </submittedName>
</protein>
<dbReference type="EMBL" id="QGNW01001064">
    <property type="protein sequence ID" value="RVW57182.1"/>
    <property type="molecule type" value="Genomic_DNA"/>
</dbReference>
<dbReference type="Proteomes" id="UP000288805">
    <property type="component" value="Unassembled WGS sequence"/>
</dbReference>
<sequence>MLSKKSVRRDDSNKVVWKDAKKGIIFNQIFYAVLEVGRVVLLLTNIIWNSWVSSKVSFFVREDSWERVLALDNLQKKCDHWGMDAIYARSREVY</sequence>
<accession>A0A438FB26</accession>
<organism evidence="1 2">
    <name type="scientific">Vitis vinifera</name>
    <name type="common">Grape</name>
    <dbReference type="NCBI Taxonomy" id="29760"/>
    <lineage>
        <taxon>Eukaryota</taxon>
        <taxon>Viridiplantae</taxon>
        <taxon>Streptophyta</taxon>
        <taxon>Embryophyta</taxon>
        <taxon>Tracheophyta</taxon>
        <taxon>Spermatophyta</taxon>
        <taxon>Magnoliopsida</taxon>
        <taxon>eudicotyledons</taxon>
        <taxon>Gunneridae</taxon>
        <taxon>Pentapetalae</taxon>
        <taxon>rosids</taxon>
        <taxon>Vitales</taxon>
        <taxon>Vitaceae</taxon>
        <taxon>Viteae</taxon>
        <taxon>Vitis</taxon>
    </lineage>
</organism>
<comment type="caution">
    <text evidence="1">The sequence shown here is derived from an EMBL/GenBank/DDBJ whole genome shotgun (WGS) entry which is preliminary data.</text>
</comment>
<name>A0A438FB26_VITVI</name>
<evidence type="ECO:0000313" key="2">
    <source>
        <dbReference type="Proteomes" id="UP000288805"/>
    </source>
</evidence>
<gene>
    <name evidence="1" type="ORF">CK203_101759</name>
</gene>
<dbReference type="AlphaFoldDB" id="A0A438FB26"/>